<evidence type="ECO:0000313" key="2">
    <source>
        <dbReference type="Proteomes" id="UP000202315"/>
    </source>
</evidence>
<organism evidence="1 2">
    <name type="scientific">Thysanoplusia orichalcea nucleopolyhedrovirus</name>
    <dbReference type="NCBI Taxonomy" id="101850"/>
    <lineage>
        <taxon>Viruses</taxon>
        <taxon>Viruses incertae sedis</taxon>
        <taxon>Naldaviricetes</taxon>
        <taxon>Lefavirales</taxon>
        <taxon>Baculoviridae</taxon>
        <taxon>Alphabaculovirus</taxon>
        <taxon>Alphabaculovirus thorichlaceae</taxon>
    </lineage>
</organism>
<dbReference type="GeneID" id="14340163"/>
<dbReference type="RefSeq" id="YP_007250523.1">
    <property type="nucleotide sequence ID" value="NC_019945.1"/>
</dbReference>
<dbReference type="EMBL" id="JX467702">
    <property type="protein sequence ID" value="AGA16267.1"/>
    <property type="molecule type" value="Genomic_DNA"/>
</dbReference>
<name>L0CK41_9ABAC</name>
<dbReference type="InterPro" id="IPR012428">
    <property type="entry name" value="AcMNPV_Orf117"/>
</dbReference>
<sequence>MYVYITRRRPRSFTVMHLTTNVLLVSNALKKRNEEYIYNTYLKNYSVIQGVMCCNGDCLAVVVLDRAQLLGVNVEILETLEYTSENVEFLSEKICIIAHNYNKYYQNK</sequence>
<proteinExistence type="predicted"/>
<dbReference type="Pfam" id="PF07785">
    <property type="entry name" value="DUF1623"/>
    <property type="match status" value="1"/>
</dbReference>
<evidence type="ECO:0000313" key="1">
    <source>
        <dbReference type="EMBL" id="AGA16267.1"/>
    </source>
</evidence>
<reference evidence="1 2" key="1">
    <citation type="journal article" date="2012" name="J. Virol.">
        <title>Genome of Thysanoplusia orichalcea multiple nucleopolyhedrovirus lacks the superoxide dismutase gene.</title>
        <authorList>
            <person name="Wang Y.S."/>
            <person name="Huang G.H."/>
            <person name="Cheng X.H."/>
            <person name="Wang X."/>
            <person name="Garretson T.A."/>
            <person name="Dai L.Y."/>
            <person name="Zhang C.X."/>
            <person name="Cheng X.W."/>
        </authorList>
    </citation>
    <scope>NUCLEOTIDE SEQUENCE [LARGE SCALE GENOMIC DNA]</scope>
    <source>
        <strain evidence="1">P2</strain>
    </source>
</reference>
<dbReference type="KEGG" id="vg:14340163"/>
<protein>
    <submittedName>
        <fullName evidence="1">Uncharacterized protein</fullName>
    </submittedName>
</protein>
<dbReference type="OrthoDB" id="20453at10239"/>
<dbReference type="Proteomes" id="UP000202315">
    <property type="component" value="Segment"/>
</dbReference>
<accession>L0CK41</accession>
<keyword evidence="2" id="KW-1185">Reference proteome</keyword>